<dbReference type="SUPFAM" id="SSF52172">
    <property type="entry name" value="CheY-like"/>
    <property type="match status" value="1"/>
</dbReference>
<feature type="domain" description="Histidine kinase" evidence="5">
    <location>
        <begin position="607"/>
        <end position="828"/>
    </location>
</feature>
<dbReference type="InterPro" id="IPR001789">
    <property type="entry name" value="Sig_transdc_resp-reg_receiver"/>
</dbReference>
<feature type="domain" description="PAS" evidence="7">
    <location>
        <begin position="464"/>
        <end position="508"/>
    </location>
</feature>
<dbReference type="NCBIfam" id="TIGR00229">
    <property type="entry name" value="sensory_box"/>
    <property type="match status" value="1"/>
</dbReference>
<evidence type="ECO:0000313" key="8">
    <source>
        <dbReference type="EMBL" id="MET7014692.1"/>
    </source>
</evidence>
<dbReference type="SMART" id="SM00387">
    <property type="entry name" value="HATPase_c"/>
    <property type="match status" value="1"/>
</dbReference>
<dbReference type="Pfam" id="PF13188">
    <property type="entry name" value="PAS_8"/>
    <property type="match status" value="1"/>
</dbReference>
<dbReference type="SMART" id="SM00388">
    <property type="entry name" value="HisKA"/>
    <property type="match status" value="1"/>
</dbReference>
<evidence type="ECO:0000259" key="5">
    <source>
        <dbReference type="PROSITE" id="PS50109"/>
    </source>
</evidence>
<feature type="modified residue" description="4-aspartylphosphate" evidence="4">
    <location>
        <position position="897"/>
    </location>
</feature>
<dbReference type="Pfam" id="PF00512">
    <property type="entry name" value="HisKA"/>
    <property type="match status" value="1"/>
</dbReference>
<dbReference type="Gene3D" id="3.30.450.20">
    <property type="entry name" value="PAS domain"/>
    <property type="match status" value="4"/>
</dbReference>
<dbReference type="InterPro" id="IPR036890">
    <property type="entry name" value="HATPase_C_sf"/>
</dbReference>
<gene>
    <name evidence="8" type="ORF">ABXR19_10875</name>
</gene>
<dbReference type="InterPro" id="IPR035965">
    <property type="entry name" value="PAS-like_dom_sf"/>
</dbReference>
<dbReference type="CDD" id="cd00082">
    <property type="entry name" value="HisKA"/>
    <property type="match status" value="1"/>
</dbReference>
<evidence type="ECO:0000313" key="9">
    <source>
        <dbReference type="Proteomes" id="UP001549691"/>
    </source>
</evidence>
<dbReference type="Gene3D" id="3.30.565.10">
    <property type="entry name" value="Histidine kinase-like ATPase, C-terminal domain"/>
    <property type="match status" value="1"/>
</dbReference>
<feature type="domain" description="PAS" evidence="7">
    <location>
        <begin position="331"/>
        <end position="402"/>
    </location>
</feature>
<dbReference type="Pfam" id="PF00072">
    <property type="entry name" value="Response_reg"/>
    <property type="match status" value="1"/>
</dbReference>
<dbReference type="Pfam" id="PF08448">
    <property type="entry name" value="PAS_4"/>
    <property type="match status" value="3"/>
</dbReference>
<dbReference type="Gene3D" id="1.10.287.130">
    <property type="match status" value="1"/>
</dbReference>
<name>A0ABV2TLA8_9RHOO</name>
<dbReference type="PROSITE" id="PS50112">
    <property type="entry name" value="PAS"/>
    <property type="match status" value="2"/>
</dbReference>
<dbReference type="Pfam" id="PF02518">
    <property type="entry name" value="HATPase_c"/>
    <property type="match status" value="1"/>
</dbReference>
<dbReference type="PROSITE" id="PS50109">
    <property type="entry name" value="HIS_KIN"/>
    <property type="match status" value="1"/>
</dbReference>
<dbReference type="CDD" id="cd16922">
    <property type="entry name" value="HATPase_EvgS-ArcB-TorS-like"/>
    <property type="match status" value="1"/>
</dbReference>
<evidence type="ECO:0000259" key="6">
    <source>
        <dbReference type="PROSITE" id="PS50110"/>
    </source>
</evidence>
<dbReference type="CDD" id="cd17546">
    <property type="entry name" value="REC_hyHK_CKI1_RcsC-like"/>
    <property type="match status" value="1"/>
</dbReference>
<reference evidence="8 9" key="1">
    <citation type="submission" date="2024-07" db="EMBL/GenBank/DDBJ databases">
        <title>Uliginosibacterium flavum JJ3220;KACC:17644.</title>
        <authorList>
            <person name="Kim M.K."/>
        </authorList>
    </citation>
    <scope>NUCLEOTIDE SEQUENCE [LARGE SCALE GENOMIC DNA]</scope>
    <source>
        <strain evidence="8 9">KACC:17644</strain>
    </source>
</reference>
<evidence type="ECO:0000259" key="7">
    <source>
        <dbReference type="PROSITE" id="PS50112"/>
    </source>
</evidence>
<dbReference type="InterPro" id="IPR005467">
    <property type="entry name" value="His_kinase_dom"/>
</dbReference>
<dbReference type="Proteomes" id="UP001549691">
    <property type="component" value="Unassembled WGS sequence"/>
</dbReference>
<accession>A0ABV2TLA8</accession>
<evidence type="ECO:0000256" key="1">
    <source>
        <dbReference type="ARBA" id="ARBA00000085"/>
    </source>
</evidence>
<evidence type="ECO:0000256" key="2">
    <source>
        <dbReference type="ARBA" id="ARBA00012438"/>
    </source>
</evidence>
<evidence type="ECO:0000256" key="4">
    <source>
        <dbReference type="PROSITE-ProRule" id="PRU00169"/>
    </source>
</evidence>
<proteinExistence type="predicted"/>
<dbReference type="SUPFAM" id="SSF55785">
    <property type="entry name" value="PYP-like sensor domain (PAS domain)"/>
    <property type="match status" value="4"/>
</dbReference>
<dbReference type="PRINTS" id="PR00344">
    <property type="entry name" value="BCTRLSENSOR"/>
</dbReference>
<dbReference type="InterPro" id="IPR003594">
    <property type="entry name" value="HATPase_dom"/>
</dbReference>
<dbReference type="InterPro" id="IPR004358">
    <property type="entry name" value="Sig_transdc_His_kin-like_C"/>
</dbReference>
<dbReference type="EC" id="2.7.13.3" evidence="2"/>
<dbReference type="PROSITE" id="PS50110">
    <property type="entry name" value="RESPONSE_REGULATORY"/>
    <property type="match status" value="1"/>
</dbReference>
<dbReference type="InterPro" id="IPR013656">
    <property type="entry name" value="PAS_4"/>
</dbReference>
<comment type="catalytic activity">
    <reaction evidence="1">
        <text>ATP + protein L-histidine = ADP + protein N-phospho-L-histidine.</text>
        <dbReference type="EC" id="2.7.13.3"/>
    </reaction>
</comment>
<evidence type="ECO:0000256" key="3">
    <source>
        <dbReference type="ARBA" id="ARBA00022553"/>
    </source>
</evidence>
<dbReference type="SUPFAM" id="SSF47384">
    <property type="entry name" value="Homodimeric domain of signal transducing histidine kinase"/>
    <property type="match status" value="1"/>
</dbReference>
<dbReference type="PANTHER" id="PTHR45339:SF3">
    <property type="entry name" value="HISTIDINE KINASE"/>
    <property type="match status" value="1"/>
</dbReference>
<dbReference type="InterPro" id="IPR011006">
    <property type="entry name" value="CheY-like_superfamily"/>
</dbReference>
<dbReference type="RefSeq" id="WP_354601151.1">
    <property type="nucleotide sequence ID" value="NZ_JBEWZI010000010.1"/>
</dbReference>
<protein>
    <recommendedName>
        <fullName evidence="2">histidine kinase</fullName>
        <ecNumber evidence="2">2.7.13.3</ecNumber>
    </recommendedName>
</protein>
<dbReference type="PANTHER" id="PTHR45339">
    <property type="entry name" value="HYBRID SIGNAL TRANSDUCTION HISTIDINE KINASE J"/>
    <property type="match status" value="1"/>
</dbReference>
<dbReference type="SUPFAM" id="SSF55874">
    <property type="entry name" value="ATPase domain of HSP90 chaperone/DNA topoisomerase II/histidine kinase"/>
    <property type="match status" value="1"/>
</dbReference>
<dbReference type="SMART" id="SM00091">
    <property type="entry name" value="PAS"/>
    <property type="match status" value="4"/>
</dbReference>
<comment type="caution">
    <text evidence="8">The sequence shown here is derived from an EMBL/GenBank/DDBJ whole genome shotgun (WGS) entry which is preliminary data.</text>
</comment>
<sequence>MNPELFRLLLTAVGTLLGGGLALGLALPVLPALLSVAAGALAPLAWPLLRTRPALPEGLAQLQAVLDQIPDPVYLKDRNSRYVLANQAFLGEHSLKAEQVIGHTPEDIFGAEYGARVRAEDQAIFAGQAVQKEEHAPNPVTGEDRYQRVSKRACPFPGGESLIVGCNLNTTHWVQTEDGLQDALQREADLRQRVQDFVQRLIDVIPDPVYVKDENRRFIMVNEAFARERARPHASLLGLTSDDLAPDNAAASLSAREDLAVLAGGEVNKEQHTTLPVSGEECFRIVRKRRCVDADGKPVVVGAHLYITEWKLAERKLQDTLEREKALRQRAQAFAQRLIDVIPQPVYVKDAASRYVMVNGAMVQDTGKSPTELLGHTPEELGATPSYAALVKREDQQIIEGKVILKEEHIQHPYTGQDAYRLISKNTCLNADGEPIIVGANFDITPWRRAENALQGALQSQTQLLDFLQAVFDALPTPLFVENSQGQFVMLNRALARMLGSSTETLVGASSAEMGLPPLPDSIPLTETRAHGQDMHVHHRSLSLPSEMGQIRHFVLFDTVSEGADGLPVRIGVLSDITSLREAETRWQHAKETAERANAAKSAFLANMSHEIRTPISGVIGTLRLAMRDEALAPGTRHYLDTGLSSAESLLGIINDILDFSKIEAGQLKIEEIDIDLHKLLDDTMQLLRHTAQTKGLRFTLDMGPQVPRRVRGDPVRIRQVLTNLVGNAIKFTAAGRITVMVDSDSDEGEGRIAFAVRDTGVGIPPEAVGRLFQKFQQADSSTARKFGGTGLGLAISRQLVEAMGGVIGVQSEEGVGTTFRFTLPLLASSENSLPAAHIAQRAAHRLDILCAEDSATNRMIVQAMLEDMGHTVSFAEDGVAAVQALTEKDFDLVLMDGRMPEMDGADAARAIRAGGLPGIAVRDARIPIIALTANASLEDREEYLSAGMDDFLTKPIDEAKLAEALQRCSERLHKRTAPAVKAP</sequence>
<dbReference type="Gene3D" id="3.40.50.2300">
    <property type="match status" value="1"/>
</dbReference>
<dbReference type="InterPro" id="IPR036097">
    <property type="entry name" value="HisK_dim/P_sf"/>
</dbReference>
<keyword evidence="9" id="KW-1185">Reference proteome</keyword>
<feature type="domain" description="Response regulatory" evidence="6">
    <location>
        <begin position="848"/>
        <end position="970"/>
    </location>
</feature>
<dbReference type="InterPro" id="IPR000014">
    <property type="entry name" value="PAS"/>
</dbReference>
<dbReference type="InterPro" id="IPR003661">
    <property type="entry name" value="HisK_dim/P_dom"/>
</dbReference>
<keyword evidence="3 4" id="KW-0597">Phosphoprotein</keyword>
<organism evidence="8 9">
    <name type="scientific">Uliginosibacterium flavum</name>
    <dbReference type="NCBI Taxonomy" id="1396831"/>
    <lineage>
        <taxon>Bacteria</taxon>
        <taxon>Pseudomonadati</taxon>
        <taxon>Pseudomonadota</taxon>
        <taxon>Betaproteobacteria</taxon>
        <taxon>Rhodocyclales</taxon>
        <taxon>Zoogloeaceae</taxon>
        <taxon>Uliginosibacterium</taxon>
    </lineage>
</organism>
<dbReference type="SMART" id="SM00448">
    <property type="entry name" value="REC"/>
    <property type="match status" value="1"/>
</dbReference>
<dbReference type="EMBL" id="JBEWZI010000010">
    <property type="protein sequence ID" value="MET7014692.1"/>
    <property type="molecule type" value="Genomic_DNA"/>
</dbReference>